<protein>
    <recommendedName>
        <fullName evidence="4">Alternate signal-mediated exported protein, CPF_0494 family</fullName>
    </recommendedName>
</protein>
<feature type="chain" id="PRO_5002083876" description="Alternate signal-mediated exported protein, CPF_0494 family" evidence="1">
    <location>
        <begin position="25"/>
        <end position="219"/>
    </location>
</feature>
<evidence type="ECO:0000256" key="1">
    <source>
        <dbReference type="SAM" id="SignalP"/>
    </source>
</evidence>
<organism evidence="2 3">
    <name type="scientific">Terrisporobacter othiniensis</name>
    <dbReference type="NCBI Taxonomy" id="1577792"/>
    <lineage>
        <taxon>Bacteria</taxon>
        <taxon>Bacillati</taxon>
        <taxon>Bacillota</taxon>
        <taxon>Clostridia</taxon>
        <taxon>Peptostreptococcales</taxon>
        <taxon>Peptostreptococcaceae</taxon>
        <taxon>Terrisporobacter</taxon>
    </lineage>
</organism>
<dbReference type="AlphaFoldDB" id="A0A0B3W6L7"/>
<dbReference type="EMBL" id="JWHR01000050">
    <property type="protein sequence ID" value="KHS58062.1"/>
    <property type="molecule type" value="Genomic_DNA"/>
</dbReference>
<gene>
    <name evidence="2" type="ORF">QX51_04655</name>
</gene>
<name>A0A0B3W6L7_9FIRM</name>
<dbReference type="Proteomes" id="UP000031189">
    <property type="component" value="Unassembled WGS sequence"/>
</dbReference>
<keyword evidence="1" id="KW-0732">Signal</keyword>
<evidence type="ECO:0000313" key="2">
    <source>
        <dbReference type="EMBL" id="KHS58062.1"/>
    </source>
</evidence>
<comment type="caution">
    <text evidence="2">The sequence shown here is derived from an EMBL/GenBank/DDBJ whole genome shotgun (WGS) entry which is preliminary data.</text>
</comment>
<evidence type="ECO:0000313" key="3">
    <source>
        <dbReference type="Proteomes" id="UP000031189"/>
    </source>
</evidence>
<dbReference type="OrthoDB" id="1938110at2"/>
<dbReference type="RefSeq" id="WP_039678735.1">
    <property type="nucleotide sequence ID" value="NZ_JAWGXO010000024.1"/>
</dbReference>
<keyword evidence="3" id="KW-1185">Reference proteome</keyword>
<sequence length="219" mass="24416">MSKKKTRKVAIILVCILMPFGAFGFGYFWNGDSEDNQVANTLSVNGDITGSITKDADVDTTGMVPGDEVKSTININPTSTTDSLLRVKVKPYWKNSEGKEDSKLSSNNLELITEGVADSITDNKWYKEGEYYYYIGKVNSKMNEINLIKGIKFLVLNNESESYKVNDYQDRQVGIEVTMEMVQCSSKAYSGKWNSGGNILSEDLNNQLDKLSPEGKKIN</sequence>
<evidence type="ECO:0008006" key="4">
    <source>
        <dbReference type="Google" id="ProtNLM"/>
    </source>
</evidence>
<reference evidence="2 3" key="1">
    <citation type="submission" date="2014-12" db="EMBL/GenBank/DDBJ databases">
        <title>Draft genome sequence of Terrisporobacter sp. 08-306576, isolated from the blood culture of a bacteremia patient.</title>
        <authorList>
            <person name="Lund L.C."/>
            <person name="Sydenham T.V."/>
            <person name="Hogh S.V."/>
            <person name="Skov M.N."/>
            <person name="Kemp M."/>
            <person name="Justesen U.S."/>
        </authorList>
    </citation>
    <scope>NUCLEOTIDE SEQUENCE [LARGE SCALE GENOMIC DNA]</scope>
    <source>
        <strain evidence="2 3">08-306576</strain>
    </source>
</reference>
<dbReference type="STRING" id="1577792.QX51_04655"/>
<feature type="signal peptide" evidence="1">
    <location>
        <begin position="1"/>
        <end position="24"/>
    </location>
</feature>
<accession>A0A0B3W6L7</accession>
<proteinExistence type="predicted"/>